<evidence type="ECO:0000313" key="2">
    <source>
        <dbReference type="Proteomes" id="UP000250550"/>
    </source>
</evidence>
<dbReference type="EMBL" id="PRLF01000003">
    <property type="protein sequence ID" value="RAW66470.1"/>
    <property type="molecule type" value="Genomic_DNA"/>
</dbReference>
<comment type="caution">
    <text evidence="1">The sequence shown here is derived from an EMBL/GenBank/DDBJ whole genome shotgun (WGS) entry which is preliminary data.</text>
</comment>
<dbReference type="Proteomes" id="UP000250550">
    <property type="component" value="Unassembled WGS sequence"/>
</dbReference>
<proteinExistence type="predicted"/>
<dbReference type="RefSeq" id="WP_112121072.1">
    <property type="nucleotide sequence ID" value="NZ_PRLF01000003.1"/>
</dbReference>
<gene>
    <name evidence="1" type="ORF">C4N21_03960</name>
</gene>
<accession>A0A329UVY9</accession>
<reference evidence="1 2" key="1">
    <citation type="submission" date="2018-02" db="EMBL/GenBank/DDBJ databases">
        <title>Complete genome sequencing of Faecalibacterium prausnitzii strains isolated from the human gut.</title>
        <authorList>
            <person name="Fitzgerald B.C."/>
            <person name="Shkoporov A.N."/>
            <person name="Ross P.R."/>
            <person name="Hill C."/>
        </authorList>
    </citation>
    <scope>NUCLEOTIDE SEQUENCE [LARGE SCALE GENOMIC DNA]</scope>
    <source>
        <strain evidence="1 2">APC924/119</strain>
    </source>
</reference>
<sequence>MSPKPWENAEGYADPTAYNAIKKVSAEGHEALDAKVNTLIKVLKFIIAESGFELAARIELRDRKTGRFFR</sequence>
<organism evidence="1 2">
    <name type="scientific">Faecalibacterium prausnitzii</name>
    <dbReference type="NCBI Taxonomy" id="853"/>
    <lineage>
        <taxon>Bacteria</taxon>
        <taxon>Bacillati</taxon>
        <taxon>Bacillota</taxon>
        <taxon>Clostridia</taxon>
        <taxon>Eubacteriales</taxon>
        <taxon>Oscillospiraceae</taxon>
        <taxon>Faecalibacterium</taxon>
    </lineage>
</organism>
<evidence type="ECO:0000313" key="1">
    <source>
        <dbReference type="EMBL" id="RAW66470.1"/>
    </source>
</evidence>
<name>A0A329UVY9_9FIRM</name>
<dbReference type="AlphaFoldDB" id="A0A329UVY9"/>
<protein>
    <submittedName>
        <fullName evidence="1">Uncharacterized protein</fullName>
    </submittedName>
</protein>